<accession>A0AAD4KHB2</accession>
<keyword evidence="2" id="KW-1185">Reference proteome</keyword>
<protein>
    <submittedName>
        <fullName evidence="1">Uncharacterized protein</fullName>
    </submittedName>
</protein>
<comment type="caution">
    <text evidence="1">The sequence shown here is derived from an EMBL/GenBank/DDBJ whole genome shotgun (WGS) entry which is preliminary data.</text>
</comment>
<evidence type="ECO:0000313" key="2">
    <source>
        <dbReference type="Proteomes" id="UP001200034"/>
    </source>
</evidence>
<sequence>MCTEIDEELLAIIVNQVQLCMLPALKENLDEAQLLPAHFKTYHSMLHQELPRLFDLIHKNETVFTINKSYQELHSLLVLLFCELSAESTIYKLSADDALNLLQTVDRLLMKLETVCQQGENARIFTYYEQKLHKDNWKRELGAVNGFERYLKHYCQNEIKMPKKLLTFSLAVGLNVRECHQPEYKQLGVRIFSRMLDSGHAADIQELNVQSVIYENLFRDAYTMDSVDVTTAVWSCLCQCLDHFAALDPYTWNQCDDMMERLIHNVTMASSADMSLILLQFITQLGYYFTINRAEVKAILNTDFSQPDQLIACCEICASINVCTNYRWAKSILQMLVLESEKLLQSVNVCSKLLLAMQRCYLVCIFPIPLQALNAHLKEFLIKFVAVLLECLVAHEKPKHIVQLIREFIEIILYQLNNSTGGQQTPRNLKEFVTALETLQQHIVK</sequence>
<gene>
    <name evidence="1" type="ORF">KR093_010264</name>
</gene>
<organism evidence="1 2">
    <name type="scientific">Drosophila rubida</name>
    <dbReference type="NCBI Taxonomy" id="30044"/>
    <lineage>
        <taxon>Eukaryota</taxon>
        <taxon>Metazoa</taxon>
        <taxon>Ecdysozoa</taxon>
        <taxon>Arthropoda</taxon>
        <taxon>Hexapoda</taxon>
        <taxon>Insecta</taxon>
        <taxon>Pterygota</taxon>
        <taxon>Neoptera</taxon>
        <taxon>Endopterygota</taxon>
        <taxon>Diptera</taxon>
        <taxon>Brachycera</taxon>
        <taxon>Muscomorpha</taxon>
        <taxon>Ephydroidea</taxon>
        <taxon>Drosophilidae</taxon>
        <taxon>Drosophila</taxon>
    </lineage>
</organism>
<dbReference type="EMBL" id="JAJJHW010000014">
    <property type="protein sequence ID" value="KAH8388574.1"/>
    <property type="molecule type" value="Genomic_DNA"/>
</dbReference>
<name>A0AAD4KHB2_9MUSC</name>
<reference evidence="1" key="1">
    <citation type="journal article" date="2021" name="Mol. Ecol. Resour.">
        <title>Phylogenomic analyses of the genus Drosophila reveals genomic signals of climate adaptation.</title>
        <authorList>
            <person name="Li F."/>
            <person name="Rane R.V."/>
            <person name="Luria V."/>
            <person name="Xiong Z."/>
            <person name="Chen J."/>
            <person name="Li Z."/>
            <person name="Catullo R.A."/>
            <person name="Griffin P.C."/>
            <person name="Schiffer M."/>
            <person name="Pearce S."/>
            <person name="Lee S.F."/>
            <person name="McElroy K."/>
            <person name="Stocker A."/>
            <person name="Shirriffs J."/>
            <person name="Cockerell F."/>
            <person name="Coppin C."/>
            <person name="Sgro C.M."/>
            <person name="Karger A."/>
            <person name="Cain J.W."/>
            <person name="Weber J.A."/>
            <person name="Santpere G."/>
            <person name="Kirschner M.W."/>
            <person name="Hoffmann A.A."/>
            <person name="Oakeshott J.G."/>
            <person name="Zhang G."/>
        </authorList>
    </citation>
    <scope>NUCLEOTIDE SEQUENCE</scope>
    <source>
        <strain evidence="1">BGI-SZ-2011g</strain>
    </source>
</reference>
<proteinExistence type="predicted"/>
<dbReference type="Proteomes" id="UP001200034">
    <property type="component" value="Unassembled WGS sequence"/>
</dbReference>
<dbReference type="AlphaFoldDB" id="A0AAD4KHB2"/>
<evidence type="ECO:0000313" key="1">
    <source>
        <dbReference type="EMBL" id="KAH8388574.1"/>
    </source>
</evidence>